<gene>
    <name evidence="1" type="ORF">LARSCL_LOCUS2734</name>
</gene>
<keyword evidence="2" id="KW-1185">Reference proteome</keyword>
<accession>A0AAV1Z315</accession>
<dbReference type="AlphaFoldDB" id="A0AAV1Z315"/>
<protein>
    <submittedName>
        <fullName evidence="1">Uncharacterized protein</fullName>
    </submittedName>
</protein>
<comment type="caution">
    <text evidence="1">The sequence shown here is derived from an EMBL/GenBank/DDBJ whole genome shotgun (WGS) entry which is preliminary data.</text>
</comment>
<name>A0AAV1Z315_9ARAC</name>
<feature type="non-terminal residue" evidence="1">
    <location>
        <position position="55"/>
    </location>
</feature>
<dbReference type="EMBL" id="CAXIEN010000019">
    <property type="protein sequence ID" value="CAL1265785.1"/>
    <property type="molecule type" value="Genomic_DNA"/>
</dbReference>
<dbReference type="Proteomes" id="UP001497382">
    <property type="component" value="Unassembled WGS sequence"/>
</dbReference>
<reference evidence="1 2" key="1">
    <citation type="submission" date="2024-04" db="EMBL/GenBank/DDBJ databases">
        <authorList>
            <person name="Rising A."/>
            <person name="Reimegard J."/>
            <person name="Sonavane S."/>
            <person name="Akerstrom W."/>
            <person name="Nylinder S."/>
            <person name="Hedman E."/>
            <person name="Kallberg Y."/>
        </authorList>
    </citation>
    <scope>NUCLEOTIDE SEQUENCE [LARGE SCALE GENOMIC DNA]</scope>
</reference>
<proteinExistence type="predicted"/>
<organism evidence="1 2">
    <name type="scientific">Larinioides sclopetarius</name>
    <dbReference type="NCBI Taxonomy" id="280406"/>
    <lineage>
        <taxon>Eukaryota</taxon>
        <taxon>Metazoa</taxon>
        <taxon>Ecdysozoa</taxon>
        <taxon>Arthropoda</taxon>
        <taxon>Chelicerata</taxon>
        <taxon>Arachnida</taxon>
        <taxon>Araneae</taxon>
        <taxon>Araneomorphae</taxon>
        <taxon>Entelegynae</taxon>
        <taxon>Araneoidea</taxon>
        <taxon>Araneidae</taxon>
        <taxon>Larinioides</taxon>
    </lineage>
</organism>
<evidence type="ECO:0000313" key="2">
    <source>
        <dbReference type="Proteomes" id="UP001497382"/>
    </source>
</evidence>
<sequence>MNLNVLYRRNFCKLHIILVYYVVGIFEEDLVILEPRSDDEKDTQDRADISSSNLL</sequence>
<evidence type="ECO:0000313" key="1">
    <source>
        <dbReference type="EMBL" id="CAL1265785.1"/>
    </source>
</evidence>